<evidence type="ECO:0000256" key="1">
    <source>
        <dbReference type="SAM" id="MobiDB-lite"/>
    </source>
</evidence>
<accession>A0A2T0YQ14</accession>
<name>A0A2T0YQ14_9MICC</name>
<evidence type="ECO:0008006" key="4">
    <source>
        <dbReference type="Google" id="ProtNLM"/>
    </source>
</evidence>
<dbReference type="Proteomes" id="UP000238217">
    <property type="component" value="Unassembled WGS sequence"/>
</dbReference>
<dbReference type="Pfam" id="PF03013">
    <property type="entry name" value="Pyr_excise"/>
    <property type="match status" value="1"/>
</dbReference>
<keyword evidence="3" id="KW-1185">Reference proteome</keyword>
<comment type="caution">
    <text evidence="2">The sequence shown here is derived from an EMBL/GenBank/DDBJ whole genome shotgun (WGS) entry which is preliminary data.</text>
</comment>
<dbReference type="AlphaFoldDB" id="A0A2T0YQ14"/>
<gene>
    <name evidence="2" type="ORF">BCL67_10552</name>
</gene>
<organism evidence="2 3">
    <name type="scientific">Nesterenkonia sandarakina</name>
    <dbReference type="NCBI Taxonomy" id="272918"/>
    <lineage>
        <taxon>Bacteria</taxon>
        <taxon>Bacillati</taxon>
        <taxon>Actinomycetota</taxon>
        <taxon>Actinomycetes</taxon>
        <taxon>Micrococcales</taxon>
        <taxon>Micrococcaceae</taxon>
        <taxon>Nesterenkonia</taxon>
    </lineage>
</organism>
<sequence length="154" mass="17500">MRIWSLDPVYLDRQGLLACWRETLLAQAVLLGRTKGYTNHPQLVRFRAEPDPLMALGAYLQGVLAEATERGYRFDASKISRTGEPDLMPVTTSQLLLEWEHLTAKLILRSPEQAQQNQQTLRESAEIPAAHTMMRVVPGDVEPWERAEPVRPRA</sequence>
<dbReference type="RefSeq" id="WP_106122404.1">
    <property type="nucleotide sequence ID" value="NZ_PVTY01000005.1"/>
</dbReference>
<dbReference type="OrthoDB" id="3253436at2"/>
<feature type="region of interest" description="Disordered" evidence="1">
    <location>
        <begin position="115"/>
        <end position="140"/>
    </location>
</feature>
<dbReference type="InterPro" id="IPR004260">
    <property type="entry name" value="Pyr-dimer_DNA_glycosylase"/>
</dbReference>
<evidence type="ECO:0000313" key="2">
    <source>
        <dbReference type="EMBL" id="PRZ17506.1"/>
    </source>
</evidence>
<proteinExistence type="predicted"/>
<dbReference type="EMBL" id="PVTY01000005">
    <property type="protein sequence ID" value="PRZ17506.1"/>
    <property type="molecule type" value="Genomic_DNA"/>
</dbReference>
<reference evidence="2 3" key="1">
    <citation type="submission" date="2018-03" db="EMBL/GenBank/DDBJ databases">
        <title>Comparative analysis of microorganisms from saline springs in Andes Mountain Range, Colombia.</title>
        <authorList>
            <person name="Rubin E."/>
        </authorList>
    </citation>
    <scope>NUCLEOTIDE SEQUENCE [LARGE SCALE GENOMIC DNA]</scope>
    <source>
        <strain evidence="2 3">CG 35</strain>
    </source>
</reference>
<evidence type="ECO:0000313" key="3">
    <source>
        <dbReference type="Proteomes" id="UP000238217"/>
    </source>
</evidence>
<protein>
    <recommendedName>
        <fullName evidence="4">Pyrimidine dimer DNA glycosylase /DNA-(Apurinic or apyrimidinic site) lyase</fullName>
    </recommendedName>
</protein>